<evidence type="ECO:0000259" key="1">
    <source>
        <dbReference type="Pfam" id="PF25181"/>
    </source>
</evidence>
<dbReference type="RefSeq" id="WP_047277554.1">
    <property type="nucleotide sequence ID" value="NZ_JAAQYD010000007.1"/>
</dbReference>
<dbReference type="InterPro" id="IPR057447">
    <property type="entry name" value="Bbp19-like_phage"/>
</dbReference>
<reference evidence="2 3" key="1">
    <citation type="submission" date="2017-08" db="EMBL/GenBank/DDBJ databases">
        <authorList>
            <person name="Chaillou S."/>
        </authorList>
    </citation>
    <scope>NUCLEOTIDE SEQUENCE [LARGE SCALE GENOMIC DNA]</scope>
    <source>
        <strain evidence="2 3">MFPA15A1205</strain>
    </source>
</reference>
<dbReference type="Proteomes" id="UP000219564">
    <property type="component" value="Unassembled WGS sequence"/>
</dbReference>
<sequence length="99" mass="11493">MDDEQEKPTEQELQNIADFRWLMSDHRGRRFMWRTMGRLRLFQSSIGPTDAVTNYNEGQRNAGLFLLSQINELCPAMYAVMASENAPQPLEDQPLETDE</sequence>
<dbReference type="Pfam" id="PF25181">
    <property type="entry name" value="Phage_Bbp19"/>
    <property type="match status" value="1"/>
</dbReference>
<gene>
    <name evidence="2" type="ORF">PLUA15_540014</name>
</gene>
<organism evidence="2 3">
    <name type="scientific">Pseudomonas lundensis</name>
    <dbReference type="NCBI Taxonomy" id="86185"/>
    <lineage>
        <taxon>Bacteria</taxon>
        <taxon>Pseudomonadati</taxon>
        <taxon>Pseudomonadota</taxon>
        <taxon>Gammaproteobacteria</taxon>
        <taxon>Pseudomonadales</taxon>
        <taxon>Pseudomonadaceae</taxon>
        <taxon>Pseudomonas</taxon>
    </lineage>
</organism>
<feature type="domain" description="Bbp19-like phage" evidence="1">
    <location>
        <begin position="19"/>
        <end position="82"/>
    </location>
</feature>
<dbReference type="EMBL" id="OBKZ01000050">
    <property type="protein sequence ID" value="SOB54755.1"/>
    <property type="molecule type" value="Genomic_DNA"/>
</dbReference>
<accession>A0AAX2HES6</accession>
<evidence type="ECO:0000313" key="3">
    <source>
        <dbReference type="Proteomes" id="UP000219564"/>
    </source>
</evidence>
<proteinExistence type="predicted"/>
<dbReference type="AlphaFoldDB" id="A0AAX2HES6"/>
<name>A0AAX2HES6_9PSED</name>
<evidence type="ECO:0000313" key="2">
    <source>
        <dbReference type="EMBL" id="SOB54755.1"/>
    </source>
</evidence>
<protein>
    <recommendedName>
        <fullName evidence="1">Bbp19-like phage domain-containing protein</fullName>
    </recommendedName>
</protein>
<comment type="caution">
    <text evidence="2">The sequence shown here is derived from an EMBL/GenBank/DDBJ whole genome shotgun (WGS) entry which is preliminary data.</text>
</comment>